<name>A0ABW4RMM3_9BACL</name>
<dbReference type="EMBL" id="JBHUEH010000016">
    <property type="protein sequence ID" value="MFD1886743.1"/>
    <property type="molecule type" value="Genomic_DNA"/>
</dbReference>
<keyword evidence="3" id="KW-1185">Reference proteome</keyword>
<sequence>MIKMLTTTGILCILAVALLPLYANFTGNGVTSITDASWYKPLLYIGIALVFIPSILGTVFSLRTIKSGESAVGLIRRVQQTGTYVNEQPQLNIEVMVTRQGQQPYPASFQAIIPQTSIPQFQPGSVIPLLVSAQNPAKVGLDRNGQVSQEQMQSLLNEQMIRQGVAPETMEIARNGEQLYAKVLDVVPMGNSRDGKIPLQLTLSVTTSTGETRTIHTQKDIFESSLSQIQQGHIIRVMYSSKYPDDVALMLQTGEQDLQRAFGGQTDRA</sequence>
<dbReference type="Proteomes" id="UP001597233">
    <property type="component" value="Unassembled WGS sequence"/>
</dbReference>
<accession>A0ABW4RMM3</accession>
<organism evidence="2 3">
    <name type="scientific">Paenibacillus wenxiniae</name>
    <dbReference type="NCBI Taxonomy" id="1636843"/>
    <lineage>
        <taxon>Bacteria</taxon>
        <taxon>Bacillati</taxon>
        <taxon>Bacillota</taxon>
        <taxon>Bacilli</taxon>
        <taxon>Bacillales</taxon>
        <taxon>Paenibacillaceae</taxon>
        <taxon>Paenibacillus</taxon>
    </lineage>
</organism>
<gene>
    <name evidence="2" type="ORF">ACFSC9_14535</name>
</gene>
<evidence type="ECO:0000256" key="1">
    <source>
        <dbReference type="SAM" id="Phobius"/>
    </source>
</evidence>
<evidence type="ECO:0000313" key="3">
    <source>
        <dbReference type="Proteomes" id="UP001597233"/>
    </source>
</evidence>
<keyword evidence="1" id="KW-0812">Transmembrane</keyword>
<dbReference type="RefSeq" id="WP_347326135.1">
    <property type="nucleotide sequence ID" value="NZ_JBCGUH010000009.1"/>
</dbReference>
<reference evidence="3" key="1">
    <citation type="journal article" date="2019" name="Int. J. Syst. Evol. Microbiol.">
        <title>The Global Catalogue of Microorganisms (GCM) 10K type strain sequencing project: providing services to taxonomists for standard genome sequencing and annotation.</title>
        <authorList>
            <consortium name="The Broad Institute Genomics Platform"/>
            <consortium name="The Broad Institute Genome Sequencing Center for Infectious Disease"/>
            <person name="Wu L."/>
            <person name="Ma J."/>
        </authorList>
    </citation>
    <scope>NUCLEOTIDE SEQUENCE [LARGE SCALE GENOMIC DNA]</scope>
    <source>
        <strain evidence="3">CCUG 54950</strain>
    </source>
</reference>
<proteinExistence type="predicted"/>
<keyword evidence="1" id="KW-0472">Membrane</keyword>
<keyword evidence="1" id="KW-1133">Transmembrane helix</keyword>
<evidence type="ECO:0000313" key="2">
    <source>
        <dbReference type="EMBL" id="MFD1886743.1"/>
    </source>
</evidence>
<feature type="transmembrane region" description="Helical" evidence="1">
    <location>
        <begin position="42"/>
        <end position="62"/>
    </location>
</feature>
<comment type="caution">
    <text evidence="2">The sequence shown here is derived from an EMBL/GenBank/DDBJ whole genome shotgun (WGS) entry which is preliminary data.</text>
</comment>
<protein>
    <submittedName>
        <fullName evidence="2">Uncharacterized protein</fullName>
    </submittedName>
</protein>